<dbReference type="SUPFAM" id="SSF82171">
    <property type="entry name" value="DPP6 N-terminal domain-like"/>
    <property type="match status" value="1"/>
</dbReference>
<evidence type="ECO:0000313" key="4">
    <source>
        <dbReference type="Proteomes" id="UP000717515"/>
    </source>
</evidence>
<dbReference type="EMBL" id="JAIFTL010000147">
    <property type="protein sequence ID" value="KAG9322436.1"/>
    <property type="molecule type" value="Genomic_DNA"/>
</dbReference>
<protein>
    <submittedName>
        <fullName evidence="3">Uncharacterized protein</fullName>
    </submittedName>
</protein>
<feature type="chain" id="PRO_5040207411" evidence="2">
    <location>
        <begin position="26"/>
        <end position="1267"/>
    </location>
</feature>
<evidence type="ECO:0000256" key="1">
    <source>
        <dbReference type="SAM" id="Phobius"/>
    </source>
</evidence>
<organism evidence="3 4">
    <name type="scientific">Mortierella alpina</name>
    <name type="common">Oleaginous fungus</name>
    <name type="synonym">Mortierella renispora</name>
    <dbReference type="NCBI Taxonomy" id="64518"/>
    <lineage>
        <taxon>Eukaryota</taxon>
        <taxon>Fungi</taxon>
        <taxon>Fungi incertae sedis</taxon>
        <taxon>Mucoromycota</taxon>
        <taxon>Mortierellomycotina</taxon>
        <taxon>Mortierellomycetes</taxon>
        <taxon>Mortierellales</taxon>
        <taxon>Mortierellaceae</taxon>
        <taxon>Mortierella</taxon>
    </lineage>
</organism>
<proteinExistence type="predicted"/>
<accession>A0A9P8A4S2</accession>
<gene>
    <name evidence="3" type="ORF">KVV02_004790</name>
</gene>
<feature type="signal peptide" evidence="2">
    <location>
        <begin position="1"/>
        <end position="25"/>
    </location>
</feature>
<evidence type="ECO:0000313" key="3">
    <source>
        <dbReference type="EMBL" id="KAG9322436.1"/>
    </source>
</evidence>
<dbReference type="AlphaFoldDB" id="A0A9P8A4S2"/>
<keyword evidence="1" id="KW-0812">Transmembrane</keyword>
<feature type="transmembrane region" description="Helical" evidence="1">
    <location>
        <begin position="1067"/>
        <end position="1086"/>
    </location>
</feature>
<reference evidence="3" key="1">
    <citation type="submission" date="2021-07" db="EMBL/GenBank/DDBJ databases">
        <title>Draft genome of Mortierella alpina, strain LL118, isolated from an aspen leaf litter sample.</title>
        <authorList>
            <person name="Yang S."/>
            <person name="Vinatzer B.A."/>
        </authorList>
    </citation>
    <scope>NUCLEOTIDE SEQUENCE</scope>
    <source>
        <strain evidence="3">LL118</strain>
    </source>
</reference>
<keyword evidence="2" id="KW-0732">Signal</keyword>
<feature type="transmembrane region" description="Helical" evidence="1">
    <location>
        <begin position="1092"/>
        <end position="1113"/>
    </location>
</feature>
<sequence length="1267" mass="142271">MIFTPVMSLQSLVLFLILLFAGVIAAQSGNGALHVSVNFHLPNGAHHHCWGVSAVASRWYFVPTVEGPIGSSSTVDRPGGPPVTVPMNQDWKCILLRGPQTKITMVSVVLCISLSDLSAESMLKSFRFVSRQSDMELANVLIEEDELRGVPKQDAVRLRLYKQILYDFEDYAEVSINLTAPDCAGTYQLHYIEMDYCNKETSELLLYDNCKPQLSIKVGCSTVETLEKTVTVHSHCVSRSGSYAATLCFHAGRAIVEVWDIAVTGVAPTPGTPQHLSMPSAWGSVPEVYMPGDHAVCMAISCAGSSVTFFTDGSVDPRIPFQLMVWTVPGIGNDGNSSPRLLSSRRPCSGLNGFLGFGAFVTIEDDVLENKCQRYLACDGTTVSVYSTSGDWSLLQTITLGLHRNLAAARNVITSARGRYFAWTGDKGIVSVWLMETAKHFIHIPLDDDIAVGSPVKFSRDGSLMAICSRNRGKMTIHQLPSGVKLGKYARAVDAYAKDEMLFAGDQLIVPSRTQEFARTVVCTRTMESIRTFYIHGGLTLQAHQLGRLVYSLGNGSVVSITKLDAEGSRPIHQSEVKDHELEVVFLTNKTKKFQSTARTEYELSLAGNLIVITITSEEVTGPKLYIPLDVEPVAVCVVFLQQSCKLLVVTDYLWVWDLPRSSESKEFALVQVWALRAADSLGYKGIKEAVTDHQEHRVLLLLVPSTSNTSDPSGDHPQETLVALTYPISERDNMPILERDRISQGIRGAVKIYQARSLYYRNQNNAVLQYLKTLVRPSSQNPVSCIVTLCRLWHSDQCSQFNDIIGQLLSRKNGTFDNHLTPLSYYSHWIPHSTLKDNSDPVAILMEKELTHPEALEAASRVIDYCVYAACRTQNLTFLTPVYGSLRERMAISPEDVHGSLKKGIIRIQNQNHRSFIVNNHIIAHPPRFRLRFWEPVSQPLHECGNPIMQLYVSPVNSPMANRFNREVFVASFDALWFRSDASTGYYNQHKATTKTVLTANIATTAAAINWWRVLSCIIQVKLQFRSHMHVECYVYNLEFFDNPAIAALVAYKWNTIGFSYWLLRFVYQCCYYILVLAAATLQIYSSEKVVLVGVFVAIITSAVVFIWLEVVQACHDWRKYHRSKYNALDVLAFTLPLGASIDQILDLTRTEPSGNVRPLSFSVLVVFLHMYLTPSSSTYFLYHTALINVAFTKGDDVWRLAWVESRLRYIEAAENMSYHIPGFREAYNWFPNEIYYTMTRSQWKKYQTQGAQDEQDEQDDAYDLW</sequence>
<keyword evidence="1" id="KW-1133">Transmembrane helix</keyword>
<evidence type="ECO:0000256" key="2">
    <source>
        <dbReference type="SAM" id="SignalP"/>
    </source>
</evidence>
<name>A0A9P8A4S2_MORAP</name>
<feature type="transmembrane region" description="Helical" evidence="1">
    <location>
        <begin position="1163"/>
        <end position="1184"/>
    </location>
</feature>
<comment type="caution">
    <text evidence="3">The sequence shown here is derived from an EMBL/GenBank/DDBJ whole genome shotgun (WGS) entry which is preliminary data.</text>
</comment>
<dbReference type="Proteomes" id="UP000717515">
    <property type="component" value="Unassembled WGS sequence"/>
</dbReference>
<keyword evidence="1" id="KW-0472">Membrane</keyword>